<dbReference type="Proteomes" id="UP001454036">
    <property type="component" value="Unassembled WGS sequence"/>
</dbReference>
<protein>
    <submittedName>
        <fullName evidence="1">Uncharacterized protein</fullName>
    </submittedName>
</protein>
<sequence>MLAVECKVLVEKVVAKIQNRQAKRLSYAGKVQLVVSVVQGIQVFWAACLPVPKGVWTAIDQKLKKSYGGMLMQIRLPGDVQKLPVEDRTITVADMQDQSSSWKWPVGRRFKGVVQEFREEFQRLMEQCSGEDQVVWIHGANMCFKIKEVYNLLRGRGEKVKWCKLIWHKVEYPKAELHNMALDSREGCKGKWLKTRENWELALNGGFQWKF</sequence>
<name>A0AAV3QLM3_LITER</name>
<organism evidence="1 2">
    <name type="scientific">Lithospermum erythrorhizon</name>
    <name type="common">Purple gromwell</name>
    <name type="synonym">Lithospermum officinale var. erythrorhizon</name>
    <dbReference type="NCBI Taxonomy" id="34254"/>
    <lineage>
        <taxon>Eukaryota</taxon>
        <taxon>Viridiplantae</taxon>
        <taxon>Streptophyta</taxon>
        <taxon>Embryophyta</taxon>
        <taxon>Tracheophyta</taxon>
        <taxon>Spermatophyta</taxon>
        <taxon>Magnoliopsida</taxon>
        <taxon>eudicotyledons</taxon>
        <taxon>Gunneridae</taxon>
        <taxon>Pentapetalae</taxon>
        <taxon>asterids</taxon>
        <taxon>lamiids</taxon>
        <taxon>Boraginales</taxon>
        <taxon>Boraginaceae</taxon>
        <taxon>Boraginoideae</taxon>
        <taxon>Lithospermeae</taxon>
        <taxon>Lithospermum</taxon>
    </lineage>
</organism>
<gene>
    <name evidence="1" type="ORF">LIER_20489</name>
</gene>
<evidence type="ECO:0000313" key="2">
    <source>
        <dbReference type="Proteomes" id="UP001454036"/>
    </source>
</evidence>
<comment type="caution">
    <text evidence="1">The sequence shown here is derived from an EMBL/GenBank/DDBJ whole genome shotgun (WGS) entry which is preliminary data.</text>
</comment>
<proteinExistence type="predicted"/>
<reference evidence="1 2" key="1">
    <citation type="submission" date="2024-01" db="EMBL/GenBank/DDBJ databases">
        <title>The complete chloroplast genome sequence of Lithospermum erythrorhizon: insights into the phylogenetic relationship among Boraginaceae species and the maternal lineages of purple gromwells.</title>
        <authorList>
            <person name="Okada T."/>
            <person name="Watanabe K."/>
        </authorList>
    </citation>
    <scope>NUCLEOTIDE SEQUENCE [LARGE SCALE GENOMIC DNA]</scope>
</reference>
<evidence type="ECO:0000313" key="1">
    <source>
        <dbReference type="EMBL" id="GAA0164974.1"/>
    </source>
</evidence>
<keyword evidence="2" id="KW-1185">Reference proteome</keyword>
<accession>A0AAV3QLM3</accession>
<dbReference type="AlphaFoldDB" id="A0AAV3QLM3"/>
<dbReference type="EMBL" id="BAABME010005210">
    <property type="protein sequence ID" value="GAA0164974.1"/>
    <property type="molecule type" value="Genomic_DNA"/>
</dbReference>